<feature type="domain" description="Tudor" evidence="2">
    <location>
        <begin position="430"/>
        <end position="517"/>
    </location>
</feature>
<comment type="caution">
    <text evidence="3">The sequence shown here is derived from an EMBL/GenBank/DDBJ whole genome shotgun (WGS) entry which is preliminary data.</text>
</comment>
<accession>A0A9J6BS18</accession>
<feature type="compositionally biased region" description="Polar residues" evidence="1">
    <location>
        <begin position="300"/>
        <end position="312"/>
    </location>
</feature>
<sequence>MADLDFLKHSIRALLLSLGKCATEREFRSAWYETEGYNFNDKLKEYGMSFYTFFQQMPDVVKVHYDQGTNNVILSRVSGNAASAFMDKMTVQKYSKNYKGIKLKVGPNNVPIVVAGKPVFRPVYRLHQNFRPNVNYTVPRLMPTNRLSVNALPFRNNASISPAIVLPMCQKSNVTPQLVFSQRNFTGNNISNNYSTNSTRPQPMSSTSRSKNTNSIRSQPMLSTALSKTSTSRPIVPPVSSQTSIKNNTQTNTKSAKTSSRSTISKKALLKTLPPLRVFKTVKIYKAEESPPREAKEQSNSESLSTIPVSEMPTTSSIATLVSNKKNPDFDDSDAISTSTEYMSVKSMPVLENSESSTTLVGSSDNISQKNLNMTQSYKREAPIQLKNRLSTFRLLKQAINEIKTENHIQISHPVLNFSFESPNYNHGEKAFFKIKIIDVDSPDCFTFQFSLEKLEVLMEKLNRRYDSIKNLQYYAVKNIKIGMIVAVRNTNDRNRWYRAEIKEAHLEKLGIRFIDYLTVKNQIYKVLATDVYNLEQEFVKESSKSAYGRLHGLKPKHNTWCQNSKIELELIRNGNMSMMGNESMMATIKKIQNGIFSLSIIINQVDFIRISDYMVEQGYALVDFDEYLHLSSKNQRSLI</sequence>
<reference evidence="3" key="1">
    <citation type="submission" date="2021-03" db="EMBL/GenBank/DDBJ databases">
        <title>Chromosome level genome of the anhydrobiotic midge Polypedilum vanderplanki.</title>
        <authorList>
            <person name="Yoshida Y."/>
            <person name="Kikawada T."/>
            <person name="Gusev O."/>
        </authorList>
    </citation>
    <scope>NUCLEOTIDE SEQUENCE</scope>
    <source>
        <strain evidence="3">NIAS01</strain>
        <tissue evidence="3">Whole body or cell culture</tissue>
    </source>
</reference>
<organism evidence="3 4">
    <name type="scientific">Polypedilum vanderplanki</name>
    <name type="common">Sleeping chironomid midge</name>
    <dbReference type="NCBI Taxonomy" id="319348"/>
    <lineage>
        <taxon>Eukaryota</taxon>
        <taxon>Metazoa</taxon>
        <taxon>Ecdysozoa</taxon>
        <taxon>Arthropoda</taxon>
        <taxon>Hexapoda</taxon>
        <taxon>Insecta</taxon>
        <taxon>Pterygota</taxon>
        <taxon>Neoptera</taxon>
        <taxon>Endopterygota</taxon>
        <taxon>Diptera</taxon>
        <taxon>Nematocera</taxon>
        <taxon>Chironomoidea</taxon>
        <taxon>Chironomidae</taxon>
        <taxon>Chironominae</taxon>
        <taxon>Polypedilum</taxon>
        <taxon>Polypedilum</taxon>
    </lineage>
</organism>
<feature type="region of interest" description="Disordered" evidence="1">
    <location>
        <begin position="189"/>
        <end position="263"/>
    </location>
</feature>
<gene>
    <name evidence="3" type="ORF">PVAND_002784</name>
</gene>
<dbReference type="Gene3D" id="3.30.420.610">
    <property type="entry name" value="LOTUS domain-like"/>
    <property type="match status" value="1"/>
</dbReference>
<dbReference type="InterPro" id="IPR035437">
    <property type="entry name" value="SNase_OB-fold_sf"/>
</dbReference>
<evidence type="ECO:0000259" key="2">
    <source>
        <dbReference type="Pfam" id="PF00567"/>
    </source>
</evidence>
<name>A0A9J6BS18_POLVA</name>
<feature type="region of interest" description="Disordered" evidence="1">
    <location>
        <begin position="289"/>
        <end position="312"/>
    </location>
</feature>
<feature type="compositionally biased region" description="Polar residues" evidence="1">
    <location>
        <begin position="200"/>
        <end position="263"/>
    </location>
</feature>
<dbReference type="Gene3D" id="2.30.30.140">
    <property type="match status" value="1"/>
</dbReference>
<evidence type="ECO:0000313" key="4">
    <source>
        <dbReference type="Proteomes" id="UP001107558"/>
    </source>
</evidence>
<dbReference type="AlphaFoldDB" id="A0A9J6BS18"/>
<keyword evidence="4" id="KW-1185">Reference proteome</keyword>
<dbReference type="InterPro" id="IPR041966">
    <property type="entry name" value="LOTUS-like"/>
</dbReference>
<dbReference type="EMBL" id="JADBJN010000003">
    <property type="protein sequence ID" value="KAG5672673.1"/>
    <property type="molecule type" value="Genomic_DNA"/>
</dbReference>
<feature type="compositionally biased region" description="Basic and acidic residues" evidence="1">
    <location>
        <begin position="289"/>
        <end position="299"/>
    </location>
</feature>
<dbReference type="Gene3D" id="2.40.50.90">
    <property type="match status" value="1"/>
</dbReference>
<dbReference type="InterPro" id="IPR002999">
    <property type="entry name" value="Tudor"/>
</dbReference>
<dbReference type="SUPFAM" id="SSF63748">
    <property type="entry name" value="Tudor/PWWP/MBT"/>
    <property type="match status" value="1"/>
</dbReference>
<protein>
    <recommendedName>
        <fullName evidence="2">Tudor domain-containing protein</fullName>
    </recommendedName>
</protein>
<dbReference type="GO" id="GO:0005737">
    <property type="term" value="C:cytoplasm"/>
    <property type="evidence" value="ECO:0007669"/>
    <property type="project" value="UniProtKB-ARBA"/>
</dbReference>
<evidence type="ECO:0000256" key="1">
    <source>
        <dbReference type="SAM" id="MobiDB-lite"/>
    </source>
</evidence>
<evidence type="ECO:0000313" key="3">
    <source>
        <dbReference type="EMBL" id="KAG5672673.1"/>
    </source>
</evidence>
<dbReference type="Proteomes" id="UP001107558">
    <property type="component" value="Chromosome 3"/>
</dbReference>
<dbReference type="Pfam" id="PF00567">
    <property type="entry name" value="TUDOR"/>
    <property type="match status" value="1"/>
</dbReference>
<dbReference type="OrthoDB" id="10636929at2759"/>
<feature type="compositionally biased region" description="Low complexity" evidence="1">
    <location>
        <begin position="189"/>
        <end position="199"/>
    </location>
</feature>
<proteinExistence type="predicted"/>